<keyword evidence="5 7" id="KW-0472">Membrane</keyword>
<dbReference type="CDD" id="cd17416">
    <property type="entry name" value="MFS_NPF1_2"/>
    <property type="match status" value="1"/>
</dbReference>
<comment type="subcellular location">
    <subcellularLocation>
        <location evidence="1">Membrane</location>
        <topology evidence="1">Multi-pass membrane protein</topology>
    </subcellularLocation>
</comment>
<dbReference type="SUPFAM" id="SSF103473">
    <property type="entry name" value="MFS general substrate transporter"/>
    <property type="match status" value="1"/>
</dbReference>
<dbReference type="PANTHER" id="PTHR11654">
    <property type="entry name" value="OLIGOPEPTIDE TRANSPORTER-RELATED"/>
    <property type="match status" value="1"/>
</dbReference>
<comment type="caution">
    <text evidence="8">The sequence shown here is derived from an EMBL/GenBank/DDBJ whole genome shotgun (WGS) entry which is preliminary data.</text>
</comment>
<feature type="transmembrane region" description="Helical" evidence="7">
    <location>
        <begin position="182"/>
        <end position="201"/>
    </location>
</feature>
<keyword evidence="3 7" id="KW-0812">Transmembrane</keyword>
<dbReference type="InterPro" id="IPR018456">
    <property type="entry name" value="PTR2_symporter_CS"/>
</dbReference>
<feature type="compositionally biased region" description="Basic and acidic residues" evidence="6">
    <location>
        <begin position="568"/>
        <end position="577"/>
    </location>
</feature>
<evidence type="ECO:0000256" key="6">
    <source>
        <dbReference type="SAM" id="MobiDB-lite"/>
    </source>
</evidence>
<gene>
    <name evidence="8" type="ORF">O6P43_004006</name>
</gene>
<dbReference type="GO" id="GO:0006857">
    <property type="term" value="P:oligopeptide transport"/>
    <property type="evidence" value="ECO:0007669"/>
    <property type="project" value="InterPro"/>
</dbReference>
<evidence type="ECO:0000256" key="1">
    <source>
        <dbReference type="ARBA" id="ARBA00004141"/>
    </source>
</evidence>
<name>A0AAD7Q2V9_QUISA</name>
<feature type="transmembrane region" description="Helical" evidence="7">
    <location>
        <begin position="532"/>
        <end position="550"/>
    </location>
</feature>
<organism evidence="8 9">
    <name type="scientific">Quillaja saponaria</name>
    <name type="common">Soap bark tree</name>
    <dbReference type="NCBI Taxonomy" id="32244"/>
    <lineage>
        <taxon>Eukaryota</taxon>
        <taxon>Viridiplantae</taxon>
        <taxon>Streptophyta</taxon>
        <taxon>Embryophyta</taxon>
        <taxon>Tracheophyta</taxon>
        <taxon>Spermatophyta</taxon>
        <taxon>Magnoliopsida</taxon>
        <taxon>eudicotyledons</taxon>
        <taxon>Gunneridae</taxon>
        <taxon>Pentapetalae</taxon>
        <taxon>rosids</taxon>
        <taxon>fabids</taxon>
        <taxon>Fabales</taxon>
        <taxon>Quillajaceae</taxon>
        <taxon>Quillaja</taxon>
    </lineage>
</organism>
<evidence type="ECO:0000313" key="8">
    <source>
        <dbReference type="EMBL" id="KAJ7973833.1"/>
    </source>
</evidence>
<keyword evidence="9" id="KW-1185">Reference proteome</keyword>
<comment type="similarity">
    <text evidence="2">Belongs to the major facilitator superfamily. Proton-dependent oligopeptide transporter (POT/PTR) (TC 2.A.17) family.</text>
</comment>
<feature type="transmembrane region" description="Helical" evidence="7">
    <location>
        <begin position="62"/>
        <end position="81"/>
    </location>
</feature>
<accession>A0AAD7Q2V9</accession>
<keyword evidence="4 7" id="KW-1133">Transmembrane helix</keyword>
<protein>
    <submittedName>
        <fullName evidence="8">Protein NRT1/ PTR FAMILY 1.2 like</fullName>
    </submittedName>
</protein>
<dbReference type="Proteomes" id="UP001163823">
    <property type="component" value="Chromosome 3"/>
</dbReference>
<feature type="transmembrane region" description="Helical" evidence="7">
    <location>
        <begin position="323"/>
        <end position="345"/>
    </location>
</feature>
<evidence type="ECO:0000256" key="5">
    <source>
        <dbReference type="ARBA" id="ARBA00023136"/>
    </source>
</evidence>
<feature type="transmembrane region" description="Helical" evidence="7">
    <location>
        <begin position="485"/>
        <end position="505"/>
    </location>
</feature>
<feature type="transmembrane region" description="Helical" evidence="7">
    <location>
        <begin position="135"/>
        <end position="161"/>
    </location>
</feature>
<evidence type="ECO:0000256" key="2">
    <source>
        <dbReference type="ARBA" id="ARBA00005982"/>
    </source>
</evidence>
<dbReference type="Pfam" id="PF00854">
    <property type="entry name" value="PTR2"/>
    <property type="match status" value="1"/>
</dbReference>
<feature type="transmembrane region" description="Helical" evidence="7">
    <location>
        <begin position="32"/>
        <end position="50"/>
    </location>
</feature>
<dbReference type="Gene3D" id="1.20.1250.20">
    <property type="entry name" value="MFS general substrate transporter like domains"/>
    <property type="match status" value="1"/>
</dbReference>
<feature type="transmembrane region" description="Helical" evidence="7">
    <location>
        <begin position="365"/>
        <end position="386"/>
    </location>
</feature>
<dbReference type="GO" id="GO:0016020">
    <property type="term" value="C:membrane"/>
    <property type="evidence" value="ECO:0007669"/>
    <property type="project" value="UniProtKB-SubCell"/>
</dbReference>
<feature type="transmembrane region" description="Helical" evidence="7">
    <location>
        <begin position="207"/>
        <end position="231"/>
    </location>
</feature>
<feature type="transmembrane region" description="Helical" evidence="7">
    <location>
        <begin position="93"/>
        <end position="115"/>
    </location>
</feature>
<dbReference type="AlphaFoldDB" id="A0AAD7Q2V9"/>
<feature type="compositionally biased region" description="Polar residues" evidence="6">
    <location>
        <begin position="578"/>
        <end position="587"/>
    </location>
</feature>
<dbReference type="KEGG" id="qsa:O6P43_004006"/>
<dbReference type="InterPro" id="IPR000109">
    <property type="entry name" value="POT_fam"/>
</dbReference>
<dbReference type="GO" id="GO:0022857">
    <property type="term" value="F:transmembrane transporter activity"/>
    <property type="evidence" value="ECO:0007669"/>
    <property type="project" value="InterPro"/>
</dbReference>
<sequence length="587" mass="65655">MEKSSEQMKASQQVIRKEGGLRTMPFIIANETFEKVAGFGLHVNIIFYLINEYHLDPATGASILFLWSAISNFMPIIGAFVSDSYLGRFRVIAYGTVISLLGMVLLWLTTILPQARPPHCKMYVENCESSKPGQLMLLYSSFALMSIGAGGIRPCSLVFGADQINNHDNPKNEKILQSFFNWYYASVGLSIMISVTIIVYIQDKKGWLVGFGIPVGLMLFSTVMFFLGSFLNVKVKASKSLFTDFAQVITVTWKNRQLPLPPKYSDRWYFQKGSKLVVPTDKLRFLNKACIIRNFDKDLDSAGLAVDPWSLCTVRKIEELKALIKVLPIWSTGIIIAVTVSQHSFPVLQASTMDRNLISNFKIPSSSFGVFAILTMTIWVAIYDRIVVPMLSKFTKQKRGLSLQQRMGIGLALSCLATSVAAQVERNRRNNAIREGLLDNPKAVVNMSAMWLVPQYCLTGLAEAFNSIGQIEFYYSQVPKSMSSIGVALLALGMAVGNLVATLMVKVVDNATKRGGKVSWVSENLNKGHYDYYYGILTILGVVNLFYYMMCSWAYGNGEDIETWDEGEDKHEEEKHQPSSSLMIFSF</sequence>
<feature type="region of interest" description="Disordered" evidence="6">
    <location>
        <begin position="565"/>
        <end position="587"/>
    </location>
</feature>
<dbReference type="EMBL" id="JARAOO010000003">
    <property type="protein sequence ID" value="KAJ7973833.1"/>
    <property type="molecule type" value="Genomic_DNA"/>
</dbReference>
<evidence type="ECO:0000256" key="4">
    <source>
        <dbReference type="ARBA" id="ARBA00022989"/>
    </source>
</evidence>
<evidence type="ECO:0000256" key="3">
    <source>
        <dbReference type="ARBA" id="ARBA00022692"/>
    </source>
</evidence>
<evidence type="ECO:0000313" key="9">
    <source>
        <dbReference type="Proteomes" id="UP001163823"/>
    </source>
</evidence>
<dbReference type="InterPro" id="IPR036259">
    <property type="entry name" value="MFS_trans_sf"/>
</dbReference>
<proteinExistence type="inferred from homology"/>
<reference evidence="8" key="1">
    <citation type="journal article" date="2023" name="Science">
        <title>Elucidation of the pathway for biosynthesis of saponin adjuvants from the soapbark tree.</title>
        <authorList>
            <person name="Reed J."/>
            <person name="Orme A."/>
            <person name="El-Demerdash A."/>
            <person name="Owen C."/>
            <person name="Martin L.B.B."/>
            <person name="Misra R.C."/>
            <person name="Kikuchi S."/>
            <person name="Rejzek M."/>
            <person name="Martin A.C."/>
            <person name="Harkess A."/>
            <person name="Leebens-Mack J."/>
            <person name="Louveau T."/>
            <person name="Stephenson M.J."/>
            <person name="Osbourn A."/>
        </authorList>
    </citation>
    <scope>NUCLEOTIDE SEQUENCE</scope>
    <source>
        <strain evidence="8">S10</strain>
    </source>
</reference>
<dbReference type="PROSITE" id="PS01022">
    <property type="entry name" value="PTR2_1"/>
    <property type="match status" value="1"/>
</dbReference>
<evidence type="ECO:0000256" key="7">
    <source>
        <dbReference type="SAM" id="Phobius"/>
    </source>
</evidence>